<dbReference type="AlphaFoldDB" id="A0A2K8N5J5"/>
<accession>A0A2K8N5J5</accession>
<evidence type="ECO:0000313" key="5">
    <source>
        <dbReference type="Proteomes" id="UP000231932"/>
    </source>
</evidence>
<dbReference type="PANTHER" id="PTHR11527">
    <property type="entry name" value="HEAT-SHOCK PROTEIN 20 FAMILY MEMBER"/>
    <property type="match status" value="1"/>
</dbReference>
<proteinExistence type="inferred from homology"/>
<dbReference type="Pfam" id="PF00011">
    <property type="entry name" value="HSP20"/>
    <property type="match status" value="1"/>
</dbReference>
<protein>
    <recommendedName>
        <fullName evidence="3">SHSP domain-containing protein</fullName>
    </recommendedName>
</protein>
<dbReference type="Proteomes" id="UP000231932">
    <property type="component" value="Chromosome"/>
</dbReference>
<dbReference type="InterPro" id="IPR008978">
    <property type="entry name" value="HSP20-like_chaperone"/>
</dbReference>
<dbReference type="InterPro" id="IPR031107">
    <property type="entry name" value="Small_HSP"/>
</dbReference>
<comment type="similarity">
    <text evidence="1 2">Belongs to the small heat shock protein (HSP20) family.</text>
</comment>
<evidence type="ECO:0000259" key="3">
    <source>
        <dbReference type="PROSITE" id="PS01031"/>
    </source>
</evidence>
<dbReference type="EMBL" id="CP024955">
    <property type="protein sequence ID" value="ATY83742.1"/>
    <property type="molecule type" value="Genomic_DNA"/>
</dbReference>
<sequence length="163" mass="19056">MRLLDRLRLSHNKKGKTLHLGKGNLTMRYLPDWFRKDRDLNSLFTLPASFPSFFDRSFAVDVKDKGDHLEVEAELPGLKRDQIEVEVTESGVAIAVKVEEETEEKHEKYYRRERSYGKTERFIAFPVEVDIDEGKATYRDGILRLTFPKTHKEGERGKKLDIE</sequence>
<evidence type="ECO:0000256" key="2">
    <source>
        <dbReference type="RuleBase" id="RU003616"/>
    </source>
</evidence>
<dbReference type="CDD" id="cd06464">
    <property type="entry name" value="ACD_sHsps-like"/>
    <property type="match status" value="1"/>
</dbReference>
<dbReference type="KEGG" id="kyr:CVV65_01045"/>
<keyword evidence="5" id="KW-1185">Reference proteome</keyword>
<reference evidence="5" key="1">
    <citation type="submission" date="2017-11" db="EMBL/GenBank/DDBJ databases">
        <title>Complete Genome Sequence of Kyrpidia sp. Strain EA-1, a thermophilic, hydrogen-oxidizing Bacterium, isolated from the Azores.</title>
        <authorList>
            <person name="Reiner J.E."/>
            <person name="Lapp C.J."/>
            <person name="Bunk B."/>
            <person name="Gescher J."/>
        </authorList>
    </citation>
    <scope>NUCLEOTIDE SEQUENCE [LARGE SCALE GENOMIC DNA]</scope>
    <source>
        <strain evidence="5">EA-1</strain>
    </source>
</reference>
<name>A0A2K8N5J5_9BACL</name>
<organism evidence="4 5">
    <name type="scientific">Kyrpidia spormannii</name>
    <dbReference type="NCBI Taxonomy" id="2055160"/>
    <lineage>
        <taxon>Bacteria</taxon>
        <taxon>Bacillati</taxon>
        <taxon>Bacillota</taxon>
        <taxon>Bacilli</taxon>
        <taxon>Bacillales</taxon>
        <taxon>Alicyclobacillaceae</taxon>
        <taxon>Kyrpidia</taxon>
    </lineage>
</organism>
<dbReference type="SUPFAM" id="SSF49764">
    <property type="entry name" value="HSP20-like chaperones"/>
    <property type="match status" value="1"/>
</dbReference>
<evidence type="ECO:0000256" key="1">
    <source>
        <dbReference type="PROSITE-ProRule" id="PRU00285"/>
    </source>
</evidence>
<feature type="domain" description="SHSP" evidence="3">
    <location>
        <begin position="51"/>
        <end position="163"/>
    </location>
</feature>
<dbReference type="InterPro" id="IPR002068">
    <property type="entry name" value="A-crystallin/Hsp20_dom"/>
</dbReference>
<dbReference type="PROSITE" id="PS01031">
    <property type="entry name" value="SHSP"/>
    <property type="match status" value="1"/>
</dbReference>
<evidence type="ECO:0000313" key="4">
    <source>
        <dbReference type="EMBL" id="ATY83742.1"/>
    </source>
</evidence>
<gene>
    <name evidence="4" type="ORF">CVV65_01045</name>
</gene>
<dbReference type="Gene3D" id="2.60.40.790">
    <property type="match status" value="1"/>
</dbReference>